<keyword evidence="7 11" id="KW-1133">Transmembrane helix</keyword>
<accession>A0A7R9V1Z5</accession>
<sequence>MQPLSTILAAAAERAPPRGYALGGCLACTGAYVGLLYVWRGLPRSHPSTIRKRMLSVATACGVAWLPTAAVLPKGIRLQQALGLSSAGLPGAVARPLALTAAFFGGPLLLRLLDPRTHAAAVEALARAGRWVGRVAAAAVAGEWRAAAHVLSEPLADAHLLTWRNLVVAPLSEEFVFRGCMAPLLLMKGFSRRTTILITPLFFGAAHLHHLYELVMFQHAPLHTAVIAVSVQFVYTSVFGAYETYLLLQTHSLAAPMLVHAFCNWMGVPNPSEMTHQARGSPALAGLLTAAGVVSAVVLFDPLMHSSHFPQT</sequence>
<evidence type="ECO:0000256" key="6">
    <source>
        <dbReference type="ARBA" id="ARBA00022824"/>
    </source>
</evidence>
<feature type="transmembrane region" description="Helical" evidence="11">
    <location>
        <begin position="92"/>
        <end position="110"/>
    </location>
</feature>
<name>A0A7R9V1Z5_9CHLO</name>
<evidence type="ECO:0000256" key="3">
    <source>
        <dbReference type="ARBA" id="ARBA00022670"/>
    </source>
</evidence>
<dbReference type="PANTHER" id="PTHR13046">
    <property type="entry name" value="PROTEASE U48 CAAX PRENYL PROTEASE RCE1"/>
    <property type="match status" value="1"/>
</dbReference>
<comment type="catalytic activity">
    <reaction evidence="9">
        <text>Hydrolyzes the peptide bond -P2-(S-farnesyl or geranylgeranyl)C-P1'-P2'-P3'-COOH where P1' and P2' are amino acids with aliphatic sidechains and P3' is any C-terminal residue.</text>
        <dbReference type="EC" id="3.4.26.1"/>
    </reaction>
</comment>
<reference evidence="13" key="1">
    <citation type="submission" date="2021-01" db="EMBL/GenBank/DDBJ databases">
        <authorList>
            <person name="Corre E."/>
            <person name="Pelletier E."/>
            <person name="Niang G."/>
            <person name="Scheremetjew M."/>
            <person name="Finn R."/>
            <person name="Kale V."/>
            <person name="Holt S."/>
            <person name="Cochrane G."/>
            <person name="Meng A."/>
            <person name="Brown T."/>
            <person name="Cohen L."/>
        </authorList>
    </citation>
    <scope>NUCLEOTIDE SEQUENCE</scope>
    <source>
        <strain evidence="13">CCMP219</strain>
    </source>
</reference>
<evidence type="ECO:0000256" key="11">
    <source>
        <dbReference type="SAM" id="Phobius"/>
    </source>
</evidence>
<dbReference type="GO" id="GO:0005789">
    <property type="term" value="C:endoplasmic reticulum membrane"/>
    <property type="evidence" value="ECO:0007669"/>
    <property type="project" value="UniProtKB-SubCell"/>
</dbReference>
<evidence type="ECO:0000256" key="1">
    <source>
        <dbReference type="ARBA" id="ARBA00004477"/>
    </source>
</evidence>
<feature type="transmembrane region" description="Helical" evidence="11">
    <location>
        <begin position="224"/>
        <end position="248"/>
    </location>
</feature>
<dbReference type="Pfam" id="PF02517">
    <property type="entry name" value="Rce1-like"/>
    <property type="match status" value="1"/>
</dbReference>
<evidence type="ECO:0000256" key="4">
    <source>
        <dbReference type="ARBA" id="ARBA00022692"/>
    </source>
</evidence>
<keyword evidence="4 11" id="KW-0812">Transmembrane</keyword>
<evidence type="ECO:0000259" key="12">
    <source>
        <dbReference type="Pfam" id="PF02517"/>
    </source>
</evidence>
<feature type="domain" description="CAAX prenyl protease 2/Lysostaphin resistance protein A-like" evidence="12">
    <location>
        <begin position="160"/>
        <end position="266"/>
    </location>
</feature>
<dbReference type="GO" id="GO:0004222">
    <property type="term" value="F:metalloendopeptidase activity"/>
    <property type="evidence" value="ECO:0007669"/>
    <property type="project" value="InterPro"/>
</dbReference>
<keyword evidence="5" id="KW-0378">Hydrolase</keyword>
<protein>
    <recommendedName>
        <fullName evidence="10">intramembrane prenyl-peptidase Rce1</fullName>
        <ecNumber evidence="10">3.4.26.1</ecNumber>
    </recommendedName>
</protein>
<evidence type="ECO:0000313" key="13">
    <source>
        <dbReference type="EMBL" id="CAD8282473.1"/>
    </source>
</evidence>
<organism evidence="13">
    <name type="scientific">Chlamydomonas euryale</name>
    <dbReference type="NCBI Taxonomy" id="1486919"/>
    <lineage>
        <taxon>Eukaryota</taxon>
        <taxon>Viridiplantae</taxon>
        <taxon>Chlorophyta</taxon>
        <taxon>core chlorophytes</taxon>
        <taxon>Chlorophyceae</taxon>
        <taxon>CS clade</taxon>
        <taxon>Chlamydomonadales</taxon>
        <taxon>Chlamydomonadaceae</taxon>
        <taxon>Chlamydomonas</taxon>
    </lineage>
</organism>
<comment type="subcellular location">
    <subcellularLocation>
        <location evidence="1">Endoplasmic reticulum membrane</location>
        <topology evidence="1">Multi-pass membrane protein</topology>
    </subcellularLocation>
</comment>
<feature type="transmembrane region" description="Helical" evidence="11">
    <location>
        <begin position="20"/>
        <end position="42"/>
    </location>
</feature>
<dbReference type="EMBL" id="HBEC01005507">
    <property type="protein sequence ID" value="CAD8282473.1"/>
    <property type="molecule type" value="Transcribed_RNA"/>
</dbReference>
<feature type="transmembrane region" description="Helical" evidence="11">
    <location>
        <begin position="54"/>
        <end position="72"/>
    </location>
</feature>
<evidence type="ECO:0000256" key="2">
    <source>
        <dbReference type="ARBA" id="ARBA00006897"/>
    </source>
</evidence>
<dbReference type="AlphaFoldDB" id="A0A7R9V1Z5"/>
<dbReference type="InterPro" id="IPR039731">
    <property type="entry name" value="Rce1"/>
</dbReference>
<dbReference type="EC" id="3.4.26.1" evidence="10"/>
<evidence type="ECO:0000256" key="10">
    <source>
        <dbReference type="ARBA" id="ARBA00049729"/>
    </source>
</evidence>
<dbReference type="GO" id="GO:0071586">
    <property type="term" value="P:CAAX-box protein processing"/>
    <property type="evidence" value="ECO:0007669"/>
    <property type="project" value="InterPro"/>
</dbReference>
<keyword evidence="6" id="KW-0256">Endoplasmic reticulum</keyword>
<feature type="transmembrane region" description="Helical" evidence="11">
    <location>
        <begin position="283"/>
        <end position="300"/>
    </location>
</feature>
<evidence type="ECO:0000256" key="7">
    <source>
        <dbReference type="ARBA" id="ARBA00022989"/>
    </source>
</evidence>
<evidence type="ECO:0000256" key="9">
    <source>
        <dbReference type="ARBA" id="ARBA00047280"/>
    </source>
</evidence>
<proteinExistence type="inferred from homology"/>
<dbReference type="InterPro" id="IPR003675">
    <property type="entry name" value="Rce1/LyrA-like_dom"/>
</dbReference>
<feature type="transmembrane region" description="Helical" evidence="11">
    <location>
        <begin position="194"/>
        <end position="212"/>
    </location>
</feature>
<keyword evidence="8 11" id="KW-0472">Membrane</keyword>
<evidence type="ECO:0000256" key="8">
    <source>
        <dbReference type="ARBA" id="ARBA00023136"/>
    </source>
</evidence>
<dbReference type="PANTHER" id="PTHR13046:SF0">
    <property type="entry name" value="CAAX PRENYL PROTEASE 2"/>
    <property type="match status" value="1"/>
</dbReference>
<keyword evidence="3" id="KW-0645">Protease</keyword>
<comment type="similarity">
    <text evidence="2">Belongs to the peptidase U48 family.</text>
</comment>
<gene>
    <name evidence="13" type="ORF">CEUR00632_LOCUS2508</name>
</gene>
<evidence type="ECO:0000256" key="5">
    <source>
        <dbReference type="ARBA" id="ARBA00022801"/>
    </source>
</evidence>